<dbReference type="GO" id="GO:0008171">
    <property type="term" value="F:O-methyltransferase activity"/>
    <property type="evidence" value="ECO:0007669"/>
    <property type="project" value="InterPro"/>
</dbReference>
<dbReference type="InterPro" id="IPR029063">
    <property type="entry name" value="SAM-dependent_MTases_sf"/>
</dbReference>
<dbReference type="Proteomes" id="UP000504604">
    <property type="component" value="Linkage group LG16"/>
</dbReference>
<dbReference type="GeneID" id="105178459"/>
<dbReference type="GO" id="GO:0008757">
    <property type="term" value="F:S-adenosylmethionine-dependent methyltransferase activity"/>
    <property type="evidence" value="ECO:0007669"/>
    <property type="project" value="UniProtKB-ARBA"/>
</dbReference>
<accession>A0A6I9UP45</accession>
<dbReference type="GO" id="GO:0032259">
    <property type="term" value="P:methylation"/>
    <property type="evidence" value="ECO:0007669"/>
    <property type="project" value="UniProtKB-KW"/>
</dbReference>
<evidence type="ECO:0000256" key="3">
    <source>
        <dbReference type="ARBA" id="ARBA00022691"/>
    </source>
</evidence>
<dbReference type="InterPro" id="IPR036388">
    <property type="entry name" value="WH-like_DNA-bd_sf"/>
</dbReference>
<dbReference type="PIRSF" id="PIRSF005739">
    <property type="entry name" value="O-mtase"/>
    <property type="match status" value="1"/>
</dbReference>
<dbReference type="KEGG" id="sind:105178459"/>
<dbReference type="OrthoDB" id="2410195at2759"/>
<dbReference type="FunFam" id="3.40.50.150:FF:000057">
    <property type="entry name" value="O-methyltransferase ZRP4"/>
    <property type="match status" value="1"/>
</dbReference>
<evidence type="ECO:0000313" key="8">
    <source>
        <dbReference type="Proteomes" id="UP000504604"/>
    </source>
</evidence>
<keyword evidence="8" id="KW-1185">Reference proteome</keyword>
<keyword evidence="3" id="KW-0949">S-adenosyl-L-methionine</keyword>
<proteinExistence type="inferred from homology"/>
<reference evidence="9" key="1">
    <citation type="submission" date="2025-08" db="UniProtKB">
        <authorList>
            <consortium name="RefSeq"/>
        </authorList>
    </citation>
    <scope>IDENTIFICATION</scope>
</reference>
<dbReference type="InParanoid" id="A0A6I9UP45"/>
<evidence type="ECO:0000256" key="2">
    <source>
        <dbReference type="ARBA" id="ARBA00022679"/>
    </source>
</evidence>
<dbReference type="RefSeq" id="XP_011100228.1">
    <property type="nucleotide sequence ID" value="XM_011101926.2"/>
</dbReference>
<evidence type="ECO:0000256" key="4">
    <source>
        <dbReference type="ARBA" id="ARBA00034481"/>
    </source>
</evidence>
<evidence type="ECO:0000313" key="9">
    <source>
        <dbReference type="RefSeq" id="XP_011100228.1"/>
    </source>
</evidence>
<dbReference type="SUPFAM" id="SSF53335">
    <property type="entry name" value="S-adenosyl-L-methionine-dependent methyltransferases"/>
    <property type="match status" value="1"/>
</dbReference>
<feature type="domain" description="O-methyltransferase dimerisation" evidence="7">
    <location>
        <begin position="22"/>
        <end position="110"/>
    </location>
</feature>
<gene>
    <name evidence="9" type="primary">LOC105178459</name>
</gene>
<keyword evidence="2" id="KW-0808">Transferase</keyword>
<dbReference type="InterPro" id="IPR016461">
    <property type="entry name" value="COMT-like"/>
</dbReference>
<dbReference type="InterPro" id="IPR012967">
    <property type="entry name" value="COMT_dimerisation"/>
</dbReference>
<dbReference type="Gene3D" id="3.40.50.150">
    <property type="entry name" value="Vaccinia Virus protein VP39"/>
    <property type="match status" value="1"/>
</dbReference>
<feature type="active site" description="Proton acceptor" evidence="5">
    <location>
        <position position="272"/>
    </location>
</feature>
<dbReference type="AlphaFoldDB" id="A0A6I9UP45"/>
<evidence type="ECO:0000259" key="6">
    <source>
        <dbReference type="Pfam" id="PF00891"/>
    </source>
</evidence>
<dbReference type="Pfam" id="PF00891">
    <property type="entry name" value="Methyltransf_2"/>
    <property type="match status" value="1"/>
</dbReference>
<dbReference type="FunFam" id="1.10.10.10:FF:000213">
    <property type="entry name" value="Coniferyl alcohol 9-O-methyltransferase"/>
    <property type="match status" value="1"/>
</dbReference>
<dbReference type="Pfam" id="PF08100">
    <property type="entry name" value="Dimerisation"/>
    <property type="match status" value="1"/>
</dbReference>
<name>A0A6I9UP45_SESIN</name>
<sequence length="367" mass="41205">MALSSNGIQSTQELLDAQSHVWNHLFNFINSMSLKCVIQLGIPDIILKHGKPMTLSELTHSLHLNEAKSPSLERLMRIMIHSKFFINVKISHVEETEGYWLTPASHLLLRDEPLSVRPFALSMLDPILTDPWHHVSEWFKTDVSEWFKTDGDLTPFLTTHGRTLWEYAGQDPRLNGLFNEGMASDSKLVATVITKDCRNVFEGLKSMVDVGGGTGTVAKAVADAFTGLNCVVLDLPHVVAGCEGTANLVFVAGDMFEYIPPADAVFMKWILHDWPDEKCLKILEKCKQAISDKDKEGKVIIVDMVVDFQKEHKAIETQLFFDMLIMNLASGRQRTEKDWAELFSAAGFTSYKITPVLGLRSLIELFP</sequence>
<evidence type="ECO:0000256" key="1">
    <source>
        <dbReference type="ARBA" id="ARBA00022603"/>
    </source>
</evidence>
<organism evidence="8 9">
    <name type="scientific">Sesamum indicum</name>
    <name type="common">Oriental sesame</name>
    <name type="synonym">Sesamum orientale</name>
    <dbReference type="NCBI Taxonomy" id="4182"/>
    <lineage>
        <taxon>Eukaryota</taxon>
        <taxon>Viridiplantae</taxon>
        <taxon>Streptophyta</taxon>
        <taxon>Embryophyta</taxon>
        <taxon>Tracheophyta</taxon>
        <taxon>Spermatophyta</taxon>
        <taxon>Magnoliopsida</taxon>
        <taxon>eudicotyledons</taxon>
        <taxon>Gunneridae</taxon>
        <taxon>Pentapetalae</taxon>
        <taxon>asterids</taxon>
        <taxon>lamiids</taxon>
        <taxon>Lamiales</taxon>
        <taxon>Pedaliaceae</taxon>
        <taxon>Sesamum</taxon>
    </lineage>
</organism>
<dbReference type="PANTHER" id="PTHR11746">
    <property type="entry name" value="O-METHYLTRANSFERASE"/>
    <property type="match status" value="1"/>
</dbReference>
<dbReference type="InterPro" id="IPR001077">
    <property type="entry name" value="COMT_C"/>
</dbReference>
<dbReference type="InterPro" id="IPR036390">
    <property type="entry name" value="WH_DNA-bd_sf"/>
</dbReference>
<keyword evidence="1" id="KW-0489">Methyltransferase</keyword>
<dbReference type="SUPFAM" id="SSF46785">
    <property type="entry name" value="Winged helix' DNA-binding domain"/>
    <property type="match status" value="1"/>
</dbReference>
<comment type="similarity">
    <text evidence="4">Belongs to the class I-like SAM-binding methyltransferase superfamily. Cation-independent O-methyltransferase family. COMT subfamily.</text>
</comment>
<dbReference type="PROSITE" id="PS51683">
    <property type="entry name" value="SAM_OMT_II"/>
    <property type="match status" value="1"/>
</dbReference>
<dbReference type="Gene3D" id="1.10.10.10">
    <property type="entry name" value="Winged helix-like DNA-binding domain superfamily/Winged helix DNA-binding domain"/>
    <property type="match status" value="1"/>
</dbReference>
<dbReference type="GO" id="GO:0046983">
    <property type="term" value="F:protein dimerization activity"/>
    <property type="evidence" value="ECO:0007669"/>
    <property type="project" value="InterPro"/>
</dbReference>
<protein>
    <submittedName>
        <fullName evidence="9">Trans-resveratrol di-O-methyltransferase-like</fullName>
    </submittedName>
</protein>
<evidence type="ECO:0000259" key="7">
    <source>
        <dbReference type="Pfam" id="PF08100"/>
    </source>
</evidence>
<feature type="domain" description="O-methyltransferase C-terminal" evidence="6">
    <location>
        <begin position="143"/>
        <end position="348"/>
    </location>
</feature>
<evidence type="ECO:0000256" key="5">
    <source>
        <dbReference type="PIRSR" id="PIRSR005739-1"/>
    </source>
</evidence>